<accession>A0A3A8NEA4</accession>
<proteinExistence type="predicted"/>
<organism evidence="2 3">
    <name type="scientific">Corallococcus sicarius</name>
    <dbReference type="NCBI Taxonomy" id="2316726"/>
    <lineage>
        <taxon>Bacteria</taxon>
        <taxon>Pseudomonadati</taxon>
        <taxon>Myxococcota</taxon>
        <taxon>Myxococcia</taxon>
        <taxon>Myxococcales</taxon>
        <taxon>Cystobacterineae</taxon>
        <taxon>Myxococcaceae</taxon>
        <taxon>Corallococcus</taxon>
    </lineage>
</organism>
<dbReference type="AlphaFoldDB" id="A0A3A8NEA4"/>
<dbReference type="InterPro" id="IPR042098">
    <property type="entry name" value="TauD-like_sf"/>
</dbReference>
<keyword evidence="3" id="KW-1185">Reference proteome</keyword>
<dbReference type="SUPFAM" id="SSF51197">
    <property type="entry name" value="Clavaminate synthase-like"/>
    <property type="match status" value="1"/>
</dbReference>
<protein>
    <recommendedName>
        <fullName evidence="4">Taurine catabolism dioxygenase TauD</fullName>
    </recommendedName>
</protein>
<dbReference type="OrthoDB" id="2986723at2"/>
<reference evidence="3" key="1">
    <citation type="submission" date="2018-09" db="EMBL/GenBank/DDBJ databases">
        <authorList>
            <person name="Livingstone P.G."/>
            <person name="Whitworth D.E."/>
        </authorList>
    </citation>
    <scope>NUCLEOTIDE SEQUENCE [LARGE SCALE GENOMIC DNA]</scope>
    <source>
        <strain evidence="3">CA040B</strain>
    </source>
</reference>
<dbReference type="Proteomes" id="UP000273405">
    <property type="component" value="Unassembled WGS sequence"/>
</dbReference>
<evidence type="ECO:0000256" key="1">
    <source>
        <dbReference type="ARBA" id="ARBA00023002"/>
    </source>
</evidence>
<dbReference type="EMBL" id="RAWG01000084">
    <property type="protein sequence ID" value="RKH42578.1"/>
    <property type="molecule type" value="Genomic_DNA"/>
</dbReference>
<evidence type="ECO:0008006" key="4">
    <source>
        <dbReference type="Google" id="ProtNLM"/>
    </source>
</evidence>
<dbReference type="GO" id="GO:0016706">
    <property type="term" value="F:2-oxoglutarate-dependent dioxygenase activity"/>
    <property type="evidence" value="ECO:0007669"/>
    <property type="project" value="UniProtKB-ARBA"/>
</dbReference>
<sequence length="344" mass="39213">MTTTTTTSFKPAIQTDFSFTPDEKQQFKEALSSIPANPYTQYPAFLKGVRQLLAEGRIPQRFVDMCKAARGRDLIAHPFHFVTNCPIDEGVPPFDFEQPVKSKYELKKTFIAEGFLLTYADLMGQPAIGYKNVNAGDILQDIYPMKELYKSQSQKTLLPIGFHKDLANHFVRPDFVNILGMRSFEGNEILTTFVRNRDLIDFLGPDLERVLREPNFYTPYDDLSTHSDKDAKLGRAANHPVIQGEADFVYFENRTVAYSDEGARAVEKVNEGLHSLKSRILMRPGDFVSCSNNTGLHGKDVETIKDPYQQKIRWSIKTVNVLDMEKHRQHFKEYVPGEYAIVNG</sequence>
<keyword evidence="1" id="KW-0560">Oxidoreductase</keyword>
<dbReference type="Gene3D" id="3.60.130.10">
    <property type="entry name" value="Clavaminate synthase-like"/>
    <property type="match status" value="1"/>
</dbReference>
<comment type="caution">
    <text evidence="2">The sequence shown here is derived from an EMBL/GenBank/DDBJ whole genome shotgun (WGS) entry which is preliminary data.</text>
</comment>
<gene>
    <name evidence="2" type="ORF">D7X12_15340</name>
</gene>
<evidence type="ECO:0000313" key="2">
    <source>
        <dbReference type="EMBL" id="RKH42578.1"/>
    </source>
</evidence>
<evidence type="ECO:0000313" key="3">
    <source>
        <dbReference type="Proteomes" id="UP000273405"/>
    </source>
</evidence>
<name>A0A3A8NEA4_9BACT</name>
<dbReference type="RefSeq" id="WP_120626023.1">
    <property type="nucleotide sequence ID" value="NZ_RAWG01000084.1"/>
</dbReference>